<accession>A0A9W6HSX4</accession>
<evidence type="ECO:0000256" key="1">
    <source>
        <dbReference type="SAM" id="Phobius"/>
    </source>
</evidence>
<sequence length="158" mass="16805">MRRSNPSTTEHRHLWGDETGSAALEFITVGVILLVPFIYLVIALGTVQHQMLGAEAAARHTARAISAAAGPADAEVRAEQAMAATLAEYDMAAADVSVDLRCIPAGVTCPSAGTTIAIQVSTRVQLPFVPPIFGLDRVTSIPIEASAVQRVSRTWRDR</sequence>
<reference evidence="2" key="2">
    <citation type="submission" date="2023-01" db="EMBL/GenBank/DDBJ databases">
        <authorList>
            <person name="Sun Q."/>
            <person name="Evtushenko L."/>
        </authorList>
    </citation>
    <scope>NUCLEOTIDE SEQUENCE</scope>
    <source>
        <strain evidence="2">VKM Ac-1958</strain>
    </source>
</reference>
<dbReference type="Proteomes" id="UP001142325">
    <property type="component" value="Unassembled WGS sequence"/>
</dbReference>
<dbReference type="RefSeq" id="WP_204939626.1">
    <property type="nucleotide sequence ID" value="NZ_BAAAUM010000001.1"/>
</dbReference>
<keyword evidence="3" id="KW-1185">Reference proteome</keyword>
<evidence type="ECO:0008006" key="4">
    <source>
        <dbReference type="Google" id="ProtNLM"/>
    </source>
</evidence>
<gene>
    <name evidence="2" type="ORF">GCM10017596_17540</name>
</gene>
<organism evidence="2 3">
    <name type="scientific">Microbacterium keratanolyticum</name>
    <dbReference type="NCBI Taxonomy" id="67574"/>
    <lineage>
        <taxon>Bacteria</taxon>
        <taxon>Bacillati</taxon>
        <taxon>Actinomycetota</taxon>
        <taxon>Actinomycetes</taxon>
        <taxon>Micrococcales</taxon>
        <taxon>Microbacteriaceae</taxon>
        <taxon>Microbacterium</taxon>
    </lineage>
</organism>
<evidence type="ECO:0000313" key="3">
    <source>
        <dbReference type="Proteomes" id="UP001142325"/>
    </source>
</evidence>
<proteinExistence type="predicted"/>
<keyword evidence="1" id="KW-0472">Membrane</keyword>
<keyword evidence="1" id="KW-1133">Transmembrane helix</keyword>
<reference evidence="2" key="1">
    <citation type="journal article" date="2014" name="Int. J. Syst. Evol. Microbiol.">
        <title>Complete genome sequence of Corynebacterium casei LMG S-19264T (=DSM 44701T), isolated from a smear-ripened cheese.</title>
        <authorList>
            <consortium name="US DOE Joint Genome Institute (JGI-PGF)"/>
            <person name="Walter F."/>
            <person name="Albersmeier A."/>
            <person name="Kalinowski J."/>
            <person name="Ruckert C."/>
        </authorList>
    </citation>
    <scope>NUCLEOTIDE SEQUENCE</scope>
    <source>
        <strain evidence="2">VKM Ac-1958</strain>
    </source>
</reference>
<dbReference type="AlphaFoldDB" id="A0A9W6HSX4"/>
<keyword evidence="1" id="KW-0812">Transmembrane</keyword>
<dbReference type="EMBL" id="BSET01000001">
    <property type="protein sequence ID" value="GLK02039.1"/>
    <property type="molecule type" value="Genomic_DNA"/>
</dbReference>
<comment type="caution">
    <text evidence="2">The sequence shown here is derived from an EMBL/GenBank/DDBJ whole genome shotgun (WGS) entry which is preliminary data.</text>
</comment>
<protein>
    <recommendedName>
        <fullName evidence="4">TadE family protein</fullName>
    </recommendedName>
</protein>
<evidence type="ECO:0000313" key="2">
    <source>
        <dbReference type="EMBL" id="GLK02039.1"/>
    </source>
</evidence>
<name>A0A9W6HSX4_9MICO</name>
<feature type="transmembrane region" description="Helical" evidence="1">
    <location>
        <begin position="20"/>
        <end position="42"/>
    </location>
</feature>